<dbReference type="RefSeq" id="WP_123454607.1">
    <property type="nucleotide sequence ID" value="NZ_MOBX01000016.1"/>
</dbReference>
<feature type="domain" description="HTH cro/C1-type" evidence="1">
    <location>
        <begin position="78"/>
        <end position="133"/>
    </location>
</feature>
<dbReference type="OrthoDB" id="9796786at2"/>
<reference evidence="2 3" key="1">
    <citation type="submission" date="2016-10" db="EMBL/GenBank/DDBJ databases">
        <title>Comparative genome analysis of multiple Pseudomonas spp. focuses on biocontrol and plant growth promoting traits.</title>
        <authorList>
            <person name="Tao X.-Y."/>
            <person name="Taylor C.G."/>
        </authorList>
    </citation>
    <scope>NUCLEOTIDE SEQUENCE [LARGE SCALE GENOMIC DNA]</scope>
    <source>
        <strain evidence="2 3">28B5</strain>
    </source>
</reference>
<accession>A0A423M5C3</accession>
<dbReference type="AlphaFoldDB" id="A0A423M5C3"/>
<dbReference type="CDD" id="cd00093">
    <property type="entry name" value="HTH_XRE"/>
    <property type="match status" value="1"/>
</dbReference>
<protein>
    <submittedName>
        <fullName evidence="2">DNA-binding protein</fullName>
    </submittedName>
</protein>
<dbReference type="InterPro" id="IPR001387">
    <property type="entry name" value="Cro/C1-type_HTH"/>
</dbReference>
<dbReference type="Pfam" id="PF01381">
    <property type="entry name" value="HTH_3"/>
    <property type="match status" value="1"/>
</dbReference>
<evidence type="ECO:0000313" key="3">
    <source>
        <dbReference type="Proteomes" id="UP000285378"/>
    </source>
</evidence>
<organism evidence="2 3">
    <name type="scientific">Pseudomonas fluorescens</name>
    <dbReference type="NCBI Taxonomy" id="294"/>
    <lineage>
        <taxon>Bacteria</taxon>
        <taxon>Pseudomonadati</taxon>
        <taxon>Pseudomonadota</taxon>
        <taxon>Gammaproteobacteria</taxon>
        <taxon>Pseudomonadales</taxon>
        <taxon>Pseudomonadaceae</taxon>
        <taxon>Pseudomonas</taxon>
    </lineage>
</organism>
<dbReference type="PANTHER" id="PTHR43236">
    <property type="entry name" value="ANTITOXIN HIGA1"/>
    <property type="match status" value="1"/>
</dbReference>
<evidence type="ECO:0000259" key="1">
    <source>
        <dbReference type="PROSITE" id="PS50943"/>
    </source>
</evidence>
<dbReference type="Proteomes" id="UP000285378">
    <property type="component" value="Unassembled WGS sequence"/>
</dbReference>
<gene>
    <name evidence="2" type="ORF">BK670_26515</name>
</gene>
<proteinExistence type="predicted"/>
<sequence>MIYNERQYASSQKQLENLSAALGSFQPSGLEWLDSAQARAIESQIREIRSEIREYELIKEGKVSYSECSGLSELPKALITARIASGMNQKDLADKLKLSVQQIQRYEASNYMAASLSRLISIAEILNVKIKESWTGAKANDASTVYSWSNTENIDWEMFPAKEMIKRGWIANSTGAGKTELVRSYFLGNGGKNSPVLHRKKFHGENKPNEYSLLAWQARVLEKARGKIESGDINEYEHTDTWLKDLARLTTRNDAPLAARDFLAKKGIVLIVERHLPGTYLDGAAMTLETGNPVVAMTIRHDRLDNFWFVLFHELAHVSLHLFDSLQMDFFDEESKDQGDNVEKEADDFALESLICSKSWDSCISRFAMTNESILQDAKRLDIHPSIIAGRIRKESGNYSIFSDLLGQGKVRPCFEEEI</sequence>
<dbReference type="SUPFAM" id="SSF47413">
    <property type="entry name" value="lambda repressor-like DNA-binding domains"/>
    <property type="match status" value="1"/>
</dbReference>
<dbReference type="PROSITE" id="PS50943">
    <property type="entry name" value="HTH_CROC1"/>
    <property type="match status" value="1"/>
</dbReference>
<dbReference type="Gene3D" id="1.10.260.40">
    <property type="entry name" value="lambda repressor-like DNA-binding domains"/>
    <property type="match status" value="1"/>
</dbReference>
<comment type="caution">
    <text evidence="2">The sequence shown here is derived from an EMBL/GenBank/DDBJ whole genome shotgun (WGS) entry which is preliminary data.</text>
</comment>
<dbReference type="InterPro" id="IPR052345">
    <property type="entry name" value="Rad_response_metalloprotease"/>
</dbReference>
<evidence type="ECO:0000313" key="2">
    <source>
        <dbReference type="EMBL" id="RON77201.1"/>
    </source>
</evidence>
<keyword evidence="2" id="KW-0238">DNA-binding</keyword>
<name>A0A423M5C3_PSEFL</name>
<dbReference type="GO" id="GO:0003677">
    <property type="term" value="F:DNA binding"/>
    <property type="evidence" value="ECO:0007669"/>
    <property type="project" value="UniProtKB-KW"/>
</dbReference>
<dbReference type="PANTHER" id="PTHR43236:SF2">
    <property type="entry name" value="BLL0069 PROTEIN"/>
    <property type="match status" value="1"/>
</dbReference>
<dbReference type="Gene3D" id="1.10.10.2910">
    <property type="match status" value="1"/>
</dbReference>
<dbReference type="EMBL" id="MOBX01000016">
    <property type="protein sequence ID" value="RON77201.1"/>
    <property type="molecule type" value="Genomic_DNA"/>
</dbReference>
<dbReference type="InterPro" id="IPR010982">
    <property type="entry name" value="Lambda_DNA-bd_dom_sf"/>
</dbReference>
<dbReference type="SMART" id="SM00530">
    <property type="entry name" value="HTH_XRE"/>
    <property type="match status" value="1"/>
</dbReference>